<accession>A0A9P1C9A2</accession>
<evidence type="ECO:0000313" key="4">
    <source>
        <dbReference type="Proteomes" id="UP001152797"/>
    </source>
</evidence>
<dbReference type="EMBL" id="CAMXCT010001125">
    <property type="protein sequence ID" value="CAI3986997.1"/>
    <property type="molecule type" value="Genomic_DNA"/>
</dbReference>
<feature type="region of interest" description="Disordered" evidence="1">
    <location>
        <begin position="700"/>
        <end position="726"/>
    </location>
</feature>
<gene>
    <name evidence="2" type="ORF">C1SCF055_LOCUS14306</name>
</gene>
<keyword evidence="4" id="KW-1185">Reference proteome</keyword>
<dbReference type="EMBL" id="CAMXCT020001125">
    <property type="protein sequence ID" value="CAL1140372.1"/>
    <property type="molecule type" value="Genomic_DNA"/>
</dbReference>
<dbReference type="InterPro" id="IPR011010">
    <property type="entry name" value="DNA_brk_join_enz"/>
</dbReference>
<proteinExistence type="predicted"/>
<dbReference type="Proteomes" id="UP001152797">
    <property type="component" value="Unassembled WGS sequence"/>
</dbReference>
<protein>
    <submittedName>
        <fullName evidence="2">Uncharacterized protein</fullName>
    </submittedName>
</protein>
<reference evidence="2" key="1">
    <citation type="submission" date="2022-10" db="EMBL/GenBank/DDBJ databases">
        <authorList>
            <person name="Chen Y."/>
            <person name="Dougan E. K."/>
            <person name="Chan C."/>
            <person name="Rhodes N."/>
            <person name="Thang M."/>
        </authorList>
    </citation>
    <scope>NUCLEOTIDE SEQUENCE</scope>
</reference>
<evidence type="ECO:0000313" key="2">
    <source>
        <dbReference type="EMBL" id="CAI3986997.1"/>
    </source>
</evidence>
<feature type="compositionally biased region" description="Basic and acidic residues" evidence="1">
    <location>
        <begin position="705"/>
        <end position="721"/>
    </location>
</feature>
<comment type="caution">
    <text evidence="2">The sequence shown here is derived from an EMBL/GenBank/DDBJ whole genome shotgun (WGS) entry which is preliminary data.</text>
</comment>
<dbReference type="EMBL" id="CAMXCT030001125">
    <property type="protein sequence ID" value="CAL4774309.1"/>
    <property type="molecule type" value="Genomic_DNA"/>
</dbReference>
<evidence type="ECO:0000256" key="1">
    <source>
        <dbReference type="SAM" id="MobiDB-lite"/>
    </source>
</evidence>
<dbReference type="GO" id="GO:0003677">
    <property type="term" value="F:DNA binding"/>
    <property type="evidence" value="ECO:0007669"/>
    <property type="project" value="InterPro"/>
</dbReference>
<organism evidence="2">
    <name type="scientific">Cladocopium goreaui</name>
    <dbReference type="NCBI Taxonomy" id="2562237"/>
    <lineage>
        <taxon>Eukaryota</taxon>
        <taxon>Sar</taxon>
        <taxon>Alveolata</taxon>
        <taxon>Dinophyceae</taxon>
        <taxon>Suessiales</taxon>
        <taxon>Symbiodiniaceae</taxon>
        <taxon>Cladocopium</taxon>
    </lineage>
</organism>
<sequence length="1052" mass="119870">MPWVDSQIAPKNDQYDLTCSRLVIAKEQLAKLEAPGHGNRGDLLDLMSEGDIYFLDYGEQGPIYHAIYGFRPLTAIRYQELMTEAREYDDCGYMRGDVVVDIGETMPQGSLTLGTNKALIQKDSGVICAKLIARSKIHTMEVQDLRVLPLTLDEQKSRKIDFSKAVGKMKQVDMPGGGLQLDGPPSSLSVLRGMVSRGLTPVTDHEHWVRTHDALKGDRSIYEMEVITRAIEAFCMVDQVNVPNLKGCELLLRRWQLIREAHRLSPGSPDYSSAIFMGWEYRRGEGVNPALAKFVAGELRDQAAEDNRPRRTSRILAVSSALHRALEDFEEKWRDLLPLPLLQPDAWEEDFKFPDRGSLSTGAYRRQTRRRENAVSELLHTKGFSNYVEENSPGTTVRPYQRDLVSLPEPGASTMDALDLIDEFGKGILQAYDTAMLRDFKNELSEEHLGPRDEMYIAQTDIRDYFYAIGLPVDSSRVLVDGRPAPALSDGPVLVPYADNLNIIGTNVSEVQKLKNKIVNHLQTLGFRIHEEQDALNYAESLGFFLDGKLGRVYPRPNKLKKVQVVLDWLATSPRVSGRMIERAIGHCIHFSMLRRELLSVFRAVYDFKVVHYEERVKLWSTAATEFAMMSALLDICYADLRRPWSQEITASDASLSGTGVCGTCWSHDDVAQAENKKRPHVRNTVVAILKATTKPYAGLKKPPKPADIRKRISDPTEQGRRTKRQKLMLEHDARPRVPTQTFLEQAAVSCRTAADYKFRMGIFQTFCRLHKLSVLNLVRLDNALTIFLQQCFNDGMDLNEATKFLAAVLDSRPEAAPRHCLPRTRRSLQGWKNLDPGRSRPPMPWPVIARMVQDMLKNNLVVPAMMVLTMFVTYCRPIEVMKLHTTDLVSTKQLGNMWSLNLNTSEEMETSKMGKQDETMLLDSQELPWLGHQLQLYLRKKVRSGAKMFPIEYFTFLKSWKSTLRNIGLPEDWAVPYQLRHSGALWDRFKKFRTQLEVKMRGRWAADSSMARYEKHAMLSHRFEQLPVGLRNECLWAVKNIKNLVQKSLGR</sequence>
<dbReference type="AlphaFoldDB" id="A0A9P1C9A2"/>
<dbReference type="SUPFAM" id="SSF56349">
    <property type="entry name" value="DNA breaking-rejoining enzymes"/>
    <property type="match status" value="1"/>
</dbReference>
<reference evidence="3" key="2">
    <citation type="submission" date="2024-04" db="EMBL/GenBank/DDBJ databases">
        <authorList>
            <person name="Chen Y."/>
            <person name="Shah S."/>
            <person name="Dougan E. K."/>
            <person name="Thang M."/>
            <person name="Chan C."/>
        </authorList>
    </citation>
    <scope>NUCLEOTIDE SEQUENCE [LARGE SCALE GENOMIC DNA]</scope>
</reference>
<name>A0A9P1C9A2_9DINO</name>
<evidence type="ECO:0000313" key="3">
    <source>
        <dbReference type="EMBL" id="CAL1140372.1"/>
    </source>
</evidence>